<gene>
    <name evidence="1" type="ORF">GCM10019071_03140</name>
</gene>
<evidence type="ECO:0000313" key="2">
    <source>
        <dbReference type="Proteomes" id="UP000628109"/>
    </source>
</evidence>
<evidence type="ECO:0000313" key="1">
    <source>
        <dbReference type="EMBL" id="GFZ78008.1"/>
    </source>
</evidence>
<protein>
    <submittedName>
        <fullName evidence="1">Uncharacterized protein</fullName>
    </submittedName>
</protein>
<proteinExistence type="predicted"/>
<dbReference type="EMBL" id="BMDU01000001">
    <property type="protein sequence ID" value="GFZ78008.1"/>
    <property type="molecule type" value="Genomic_DNA"/>
</dbReference>
<dbReference type="Proteomes" id="UP000628109">
    <property type="component" value="Unassembled WGS sequence"/>
</dbReference>
<organism evidence="1 2">
    <name type="scientific">Sphingobium fuliginis (strain ATCC 27551)</name>
    <dbReference type="NCBI Taxonomy" id="336203"/>
    <lineage>
        <taxon>Bacteria</taxon>
        <taxon>Pseudomonadati</taxon>
        <taxon>Pseudomonadota</taxon>
        <taxon>Alphaproteobacteria</taxon>
        <taxon>Sphingomonadales</taxon>
        <taxon>Sphingomonadaceae</taxon>
        <taxon>Sphingobium</taxon>
    </lineage>
</organism>
<name>A0ABQ1EM01_SPHSA</name>
<keyword evidence="2" id="KW-1185">Reference proteome</keyword>
<reference evidence="2" key="1">
    <citation type="journal article" date="2019" name="Int. J. Syst. Evol. Microbiol.">
        <title>The Global Catalogue of Microorganisms (GCM) 10K type strain sequencing project: providing services to taxonomists for standard genome sequencing and annotation.</title>
        <authorList>
            <consortium name="The Broad Institute Genomics Platform"/>
            <consortium name="The Broad Institute Genome Sequencing Center for Infectious Disease"/>
            <person name="Wu L."/>
            <person name="Ma J."/>
        </authorList>
    </citation>
    <scope>NUCLEOTIDE SEQUENCE [LARGE SCALE GENOMIC DNA]</scope>
    <source>
        <strain evidence="2">CCM 7327</strain>
    </source>
</reference>
<sequence>MIEHSILQMHDFARFGGVRYLQQELAAVGGGHPEVAIPFSTQFNGMERLAEDVSRQVFCILRAELGRLGGKRRIE</sequence>
<accession>A0ABQ1EM01</accession>
<comment type="caution">
    <text evidence="1">The sequence shown here is derived from an EMBL/GenBank/DDBJ whole genome shotgun (WGS) entry which is preliminary data.</text>
</comment>